<evidence type="ECO:0000259" key="6">
    <source>
        <dbReference type="Pfam" id="PF12819"/>
    </source>
</evidence>
<evidence type="ECO:0000256" key="3">
    <source>
        <dbReference type="ARBA" id="ARBA00022729"/>
    </source>
</evidence>
<sequence>MSRRLLRVETDESDNKTLMDRYRNDVYDRVWTTFSRNEWTHISTTLEVSNSNKYFPPKEALKTAAISTNSTAPLTMEWSSSNVNNQYYLYGHFAEIQELQTNDTREFNMFWNRQVIADPLIPPKFTIYTIFSQSPSTCEGGKCSFQLRRTNRSTLPPLLNAFEVYTVIQFPQIETNENDVAKTDTIRDERYCHNYATTSDNKIVTYLSQIITIFKSLARYILRPKYNHKSVTISDSIIVTQTSQIDFML</sequence>
<feature type="domain" description="Malectin-like" evidence="6">
    <location>
        <begin position="7"/>
        <end position="167"/>
    </location>
</feature>
<keyword evidence="5" id="KW-0472">Membrane</keyword>
<keyword evidence="3" id="KW-0732">Signal</keyword>
<dbReference type="Pfam" id="PF12819">
    <property type="entry name" value="Malectin_like"/>
    <property type="match status" value="1"/>
</dbReference>
<dbReference type="GO" id="GO:0016020">
    <property type="term" value="C:membrane"/>
    <property type="evidence" value="ECO:0007669"/>
    <property type="project" value="UniProtKB-SubCell"/>
</dbReference>
<keyword evidence="4" id="KW-1133">Transmembrane helix</keyword>
<comment type="subcellular location">
    <subcellularLocation>
        <location evidence="1">Membrane</location>
        <topology evidence="1">Single-pass membrane protein</topology>
    </subcellularLocation>
</comment>
<reference evidence="7" key="1">
    <citation type="journal article" date="1997" name="DNA Res.">
        <title>Structural analysis of Arabidopsis thaliana chromosome 5. II. Sequence features of the regions of 1,044,062 bp covered by thirteen physically assigned P1 clones.</title>
        <authorList>
            <person name="Kotani H."/>
            <person name="Nakamura Y."/>
            <person name="Sato S."/>
            <person name="Kaneko T."/>
            <person name="Asamizu E."/>
            <person name="Miyajima N."/>
            <person name="Tabata S."/>
        </authorList>
    </citation>
    <scope>NUCLEOTIDE SEQUENCE [LARGE SCALE GENOMIC DNA]</scope>
</reference>
<evidence type="ECO:0000256" key="5">
    <source>
        <dbReference type="ARBA" id="ARBA00023136"/>
    </source>
</evidence>
<dbReference type="InterPro" id="IPR024788">
    <property type="entry name" value="Malectin-like_Carb-bd_dom"/>
</dbReference>
<keyword evidence="2" id="KW-0812">Transmembrane</keyword>
<reference key="2">
    <citation type="journal article" date="2000" name="Nature">
        <title>Sequence and analysis of chromosome 5 of the plant Arabidopsis thaliana.</title>
        <authorList>
            <consortium name="Kazusa DNA Research Institute"/>
            <consortium name="Cold Spring Harbor and Washington University in St Louis Sequencing Consortium"/>
            <consortium name="European Union Arabidopsis Genome Sequencing Consortium"/>
            <person name="Tabata S."/>
            <person name="Kaneko T."/>
            <person name="Nakamura Y."/>
            <person name="Kotani H."/>
            <person name="Kato T."/>
            <person name="Asamizu E."/>
            <person name="Miyajima N."/>
            <person name="Sasamoto S."/>
            <person name="Kimura T."/>
            <person name="Hosouchi T."/>
            <person name="Kawashima K."/>
            <person name="Kohara M."/>
            <person name="Matsumoto M."/>
            <person name="Matsuno A."/>
            <person name="Muraki A."/>
            <person name="Nakayama S."/>
            <person name="Nakazaki N."/>
            <person name="Naruo K."/>
            <person name="Okumura S."/>
            <person name="Shinpo S."/>
            <person name="Takeuchi C."/>
            <person name="Wada T."/>
            <person name="Watanabe A."/>
            <person name="Yamada M."/>
            <person name="Yasuda M."/>
            <person name="Sato S."/>
            <person name="de la Bastide M."/>
            <person name="Huang E."/>
            <person name="Spiegel L."/>
            <person name="Gnoj L."/>
            <person name="O'Shaughnessy A."/>
            <person name="Preston R."/>
            <person name="Habermann K."/>
            <person name="Murray J."/>
            <person name="Johnson D."/>
            <person name="Rohlfing T."/>
            <person name="Nelson J."/>
            <person name="Stoneking T."/>
            <person name="Pepin K."/>
            <person name="Spieth J."/>
            <person name="Sekhon M."/>
            <person name="Armstrong J."/>
            <person name="Becker M."/>
            <person name="Belter E."/>
            <person name="Cordum H."/>
            <person name="Cordes M."/>
            <person name="Courtney L."/>
            <person name="Courtney W."/>
            <person name="Dante M."/>
            <person name="Du H."/>
            <person name="Edwards J."/>
            <person name="Fryman J."/>
            <person name="Haakensen B."/>
            <person name="Lamar E."/>
            <person name="Latreille P."/>
            <person name="Leonard S."/>
            <person name="Meyer R."/>
            <person name="Mulvaney E."/>
            <person name="Ozersky P."/>
            <person name="Riley A."/>
            <person name="Strowmatt C."/>
            <person name="Wagner-McPherson C."/>
            <person name="Wollam A."/>
            <person name="Yoakum M."/>
            <person name="Bell M."/>
            <person name="Dedhia N."/>
            <person name="Parnell L."/>
            <person name="Shah R."/>
            <person name="Rodriguez M."/>
            <person name="See L.H."/>
            <person name="Vil D."/>
            <person name="Baker J."/>
            <person name="Kirchoff K."/>
            <person name="Toth K."/>
            <person name="King L."/>
            <person name="Bahret A."/>
            <person name="Miller B."/>
            <person name="Marra M."/>
            <person name="Martienssen R."/>
            <person name="McCombie W.R."/>
            <person name="Wilson R.K."/>
            <person name="Murphy G."/>
            <person name="Bancroft I."/>
            <person name="Volckaert G."/>
            <person name="Wambutt R."/>
            <person name="Dusterhoft A."/>
            <person name="Stiekema W."/>
            <person name="Pohl T."/>
            <person name="Entian K.D."/>
            <person name="Terryn N."/>
            <person name="Hartley N."/>
            <person name="Bent E."/>
            <person name="Johnson S."/>
            <person name="Langham S.A."/>
            <person name="McCullagh B."/>
            <person name="Robben J."/>
            <person name="Grymonprez B."/>
            <person name="Zimmermann W."/>
            <person name="Ramsperger U."/>
            <person name="Wedler H."/>
            <person name="Balke K."/>
            <person name="Wedler E."/>
            <person name="Peters S."/>
            <person name="van Staveren M."/>
            <person name="Dirkse W."/>
            <person name="Mooijman P."/>
            <person name="Lankhorst R.K."/>
            <person name="Weitzenegger T."/>
            <person name="Bothe G."/>
            <person name="Rose M."/>
            <person name="Hauf J."/>
            <person name="Berneiser S."/>
            <person name="Hempel S."/>
            <person name="Feldpausch M."/>
            <person name="Lamberth S."/>
            <person name="Villarroel R."/>
            <person name="Gielen J."/>
            <person name="Ardiles W."/>
            <person name="Bents O."/>
            <person name="Lemcke K."/>
            <person name="Kolesov G."/>
            <person name="Mayer K."/>
            <person name="Rudd S."/>
            <person name="Schoof H."/>
            <person name="Schueller C."/>
            <person name="Zaccaria P."/>
            <person name="Mewes H.W."/>
            <person name="Bevan M."/>
            <person name="Fransz P."/>
        </authorList>
    </citation>
    <scope>NUCLEOTIDE SEQUENCE [LARGE SCALE GENOMIC DNA]</scope>
    <source>
        <strain>cv. Columbia</strain>
    </source>
</reference>
<dbReference type="EMBL" id="AB006705">
    <property type="protein sequence ID" value="BAB09500.1"/>
    <property type="molecule type" value="Genomic_DNA"/>
</dbReference>
<protein>
    <submittedName>
        <fullName evidence="7">Similarity to receptor-like protein kinase</fullName>
    </submittedName>
</protein>
<dbReference type="PANTHER" id="PTHR45631:SF133">
    <property type="entry name" value="PROTEIN KINASE DOMAIN-CONTAINING PROTEIN"/>
    <property type="match status" value="1"/>
</dbReference>
<accession>Q9FN99</accession>
<dbReference type="AlphaFoldDB" id="Q9FN99"/>
<evidence type="ECO:0000256" key="4">
    <source>
        <dbReference type="ARBA" id="ARBA00022989"/>
    </source>
</evidence>
<evidence type="ECO:0000256" key="2">
    <source>
        <dbReference type="ARBA" id="ARBA00022692"/>
    </source>
</evidence>
<proteinExistence type="predicted"/>
<evidence type="ECO:0000313" key="7">
    <source>
        <dbReference type="EMBL" id="BAB09500.1"/>
    </source>
</evidence>
<keyword evidence="7" id="KW-0418">Kinase</keyword>
<evidence type="ECO:0000256" key="1">
    <source>
        <dbReference type="ARBA" id="ARBA00004167"/>
    </source>
</evidence>
<keyword evidence="7" id="KW-0808">Transferase</keyword>
<name>Q9FN99_ARATH</name>
<keyword evidence="7" id="KW-0675">Receptor</keyword>
<dbReference type="GO" id="GO:0016301">
    <property type="term" value="F:kinase activity"/>
    <property type="evidence" value="ECO:0007669"/>
    <property type="project" value="UniProtKB-KW"/>
</dbReference>
<organism evidence="7">
    <name type="scientific">Arabidopsis thaliana</name>
    <name type="common">Mouse-ear cress</name>
    <dbReference type="NCBI Taxonomy" id="3702"/>
    <lineage>
        <taxon>Eukaryota</taxon>
        <taxon>Viridiplantae</taxon>
        <taxon>Streptophyta</taxon>
        <taxon>Embryophyta</taxon>
        <taxon>Tracheophyta</taxon>
        <taxon>Spermatophyta</taxon>
        <taxon>Magnoliopsida</taxon>
        <taxon>eudicotyledons</taxon>
        <taxon>Gunneridae</taxon>
        <taxon>Pentapetalae</taxon>
        <taxon>rosids</taxon>
        <taxon>malvids</taxon>
        <taxon>Brassicales</taxon>
        <taxon>Brassicaceae</taxon>
        <taxon>Camelineae</taxon>
        <taxon>Arabidopsis</taxon>
    </lineage>
</organism>
<dbReference type="PANTHER" id="PTHR45631">
    <property type="entry name" value="OS07G0107800 PROTEIN-RELATED"/>
    <property type="match status" value="1"/>
</dbReference>